<gene>
    <name evidence="2" type="ORF">GCM10009606_06950</name>
</gene>
<name>A0ABP4EV46_9ACTN</name>
<comment type="caution">
    <text evidence="2">The sequence shown here is derived from an EMBL/GenBank/DDBJ whole genome shotgun (WGS) entry which is preliminary data.</text>
</comment>
<dbReference type="InterPro" id="IPR036490">
    <property type="entry name" value="ThsB_TIR-like_sf"/>
</dbReference>
<dbReference type="InterPro" id="IPR015032">
    <property type="entry name" value="ThsB__TIR-like_domain"/>
</dbReference>
<reference evidence="3" key="1">
    <citation type="journal article" date="2019" name="Int. J. Syst. Evol. Microbiol.">
        <title>The Global Catalogue of Microorganisms (GCM) 10K type strain sequencing project: providing services to taxonomists for standard genome sequencing and annotation.</title>
        <authorList>
            <consortium name="The Broad Institute Genomics Platform"/>
            <consortium name="The Broad Institute Genome Sequencing Center for Infectious Disease"/>
            <person name="Wu L."/>
            <person name="Ma J."/>
        </authorList>
    </citation>
    <scope>NUCLEOTIDE SEQUENCE [LARGE SCALE GENOMIC DNA]</scope>
    <source>
        <strain evidence="3">JCM 11813</strain>
    </source>
</reference>
<sequence length="156" mass="17323">MMADNHNVFISHRHEDDALVGQLKDLLAKNGAEVRDSSVTSENPNQATSEAYIRQILAERITWAGKMIVIISPDTRNHDWVSWEIEYANRFPDKRIIGVWAPGAAGVDMPAELDEYADAVVGWNSKAIIDALNGADNWQGPDGEKVPPRSIKRLSC</sequence>
<accession>A0ABP4EV46</accession>
<proteinExistence type="predicted"/>
<feature type="domain" description="Thoeris protein ThsB TIR-like" evidence="1">
    <location>
        <begin position="9"/>
        <end position="104"/>
    </location>
</feature>
<dbReference type="SUPFAM" id="SSF52206">
    <property type="entry name" value="Hypothetical protein MTH538"/>
    <property type="match status" value="1"/>
</dbReference>
<protein>
    <recommendedName>
        <fullName evidence="1">Thoeris protein ThsB TIR-like domain-containing protein</fullName>
    </recommendedName>
</protein>
<evidence type="ECO:0000313" key="3">
    <source>
        <dbReference type="Proteomes" id="UP001499979"/>
    </source>
</evidence>
<dbReference type="Pfam" id="PF08937">
    <property type="entry name" value="ThsB_TIR"/>
    <property type="match status" value="1"/>
</dbReference>
<dbReference type="Gene3D" id="3.40.50.9200">
    <property type="entry name" value="Hypothetical protein MTH538"/>
    <property type="match status" value="1"/>
</dbReference>
<organism evidence="2 3">
    <name type="scientific">Nocardioides aquiterrae</name>
    <dbReference type="NCBI Taxonomy" id="203799"/>
    <lineage>
        <taxon>Bacteria</taxon>
        <taxon>Bacillati</taxon>
        <taxon>Actinomycetota</taxon>
        <taxon>Actinomycetes</taxon>
        <taxon>Propionibacteriales</taxon>
        <taxon>Nocardioidaceae</taxon>
        <taxon>Nocardioides</taxon>
    </lineage>
</organism>
<dbReference type="Proteomes" id="UP001499979">
    <property type="component" value="Unassembled WGS sequence"/>
</dbReference>
<evidence type="ECO:0000259" key="1">
    <source>
        <dbReference type="Pfam" id="PF08937"/>
    </source>
</evidence>
<evidence type="ECO:0000313" key="2">
    <source>
        <dbReference type="EMBL" id="GAA1129700.1"/>
    </source>
</evidence>
<dbReference type="EMBL" id="BAAAJE010000002">
    <property type="protein sequence ID" value="GAA1129700.1"/>
    <property type="molecule type" value="Genomic_DNA"/>
</dbReference>
<keyword evidence="3" id="KW-1185">Reference proteome</keyword>